<comment type="subcellular location">
    <subcellularLocation>
        <location evidence="1">Endomembrane system</location>
        <topology evidence="1">Multi-pass membrane protein</topology>
    </subcellularLocation>
</comment>
<keyword evidence="2 5" id="KW-0812">Transmembrane</keyword>
<protein>
    <recommendedName>
        <fullName evidence="8">Isoprenylcysteine carboxyl methyltransferase</fullName>
    </recommendedName>
</protein>
<feature type="transmembrane region" description="Helical" evidence="5">
    <location>
        <begin position="91"/>
        <end position="121"/>
    </location>
</feature>
<accession>A0A9J9Q8A1</accession>
<dbReference type="GO" id="GO:0016740">
    <property type="term" value="F:transferase activity"/>
    <property type="evidence" value="ECO:0007669"/>
    <property type="project" value="UniProtKB-ARBA"/>
</dbReference>
<proteinExistence type="predicted"/>
<dbReference type="AlphaFoldDB" id="A0A9J9Q8A1"/>
<dbReference type="KEGG" id="dia:Dtpsy_2487"/>
<keyword evidence="4 5" id="KW-0472">Membrane</keyword>
<evidence type="ECO:0000256" key="1">
    <source>
        <dbReference type="ARBA" id="ARBA00004127"/>
    </source>
</evidence>
<keyword evidence="7" id="KW-1185">Reference proteome</keyword>
<dbReference type="PANTHER" id="PTHR12714">
    <property type="entry name" value="PROTEIN-S ISOPRENYLCYSTEINE O-METHYLTRANSFERASE"/>
    <property type="match status" value="1"/>
</dbReference>
<dbReference type="GO" id="GO:0012505">
    <property type="term" value="C:endomembrane system"/>
    <property type="evidence" value="ECO:0007669"/>
    <property type="project" value="UniProtKB-SubCell"/>
</dbReference>
<dbReference type="Gene3D" id="1.20.120.1630">
    <property type="match status" value="1"/>
</dbReference>
<feature type="transmembrane region" description="Helical" evidence="5">
    <location>
        <begin position="37"/>
        <end position="56"/>
    </location>
</feature>
<dbReference type="EMBL" id="CP001392">
    <property type="protein sequence ID" value="ACM33923.1"/>
    <property type="molecule type" value="Genomic_DNA"/>
</dbReference>
<evidence type="ECO:0000256" key="5">
    <source>
        <dbReference type="SAM" id="Phobius"/>
    </source>
</evidence>
<evidence type="ECO:0000256" key="4">
    <source>
        <dbReference type="ARBA" id="ARBA00023136"/>
    </source>
</evidence>
<dbReference type="Pfam" id="PF04191">
    <property type="entry name" value="PEMT"/>
    <property type="match status" value="1"/>
</dbReference>
<evidence type="ECO:0008006" key="8">
    <source>
        <dbReference type="Google" id="ProtNLM"/>
    </source>
</evidence>
<dbReference type="PANTHER" id="PTHR12714:SF24">
    <property type="entry name" value="SLR1182 PROTEIN"/>
    <property type="match status" value="1"/>
</dbReference>
<reference evidence="6 7" key="1">
    <citation type="journal article" date="2010" name="J. Bacteriol.">
        <title>Completed genome sequence of the anaerobic iron-oxidizing bacterium Acidovorax ebreus strain TPSY.</title>
        <authorList>
            <person name="Byrne-Bailey K.G."/>
            <person name="Weber K.A."/>
            <person name="Chair A.H."/>
            <person name="Bose S."/>
            <person name="Knox T."/>
            <person name="Spanbauer T.L."/>
            <person name="Chertkov O."/>
            <person name="Coates J.D."/>
        </authorList>
    </citation>
    <scope>NUCLEOTIDE SEQUENCE [LARGE SCALE GENOMIC DNA]</scope>
    <source>
        <strain evidence="6 7">TPSY</strain>
    </source>
</reference>
<evidence type="ECO:0000256" key="2">
    <source>
        <dbReference type="ARBA" id="ARBA00022692"/>
    </source>
</evidence>
<organism evidence="6 7">
    <name type="scientific">Acidovorax ebreus (strain TPSY)</name>
    <name type="common">Diaphorobacter sp. (strain TPSY)</name>
    <dbReference type="NCBI Taxonomy" id="535289"/>
    <lineage>
        <taxon>Bacteria</taxon>
        <taxon>Pseudomonadati</taxon>
        <taxon>Pseudomonadota</taxon>
        <taxon>Betaproteobacteria</taxon>
        <taxon>Burkholderiales</taxon>
        <taxon>Comamonadaceae</taxon>
        <taxon>Diaphorobacter</taxon>
    </lineage>
</organism>
<sequence length="152" mass="16365">MHWLEHKIPPPLVAALAGVAMWFTAQASGGVTDSAPRTAAAVLLALVGLAFDVAGLHAFRRARTTVNPLRPGGASALVVGGVYRVTRNPMYVGLALLLLAWTVYLGAPLALLGVAAFVAYITRFQIVPEERVLAQKFGPDFTAYRSRVRRWL</sequence>
<gene>
    <name evidence="6" type="ordered locus">Dtpsy_2487</name>
</gene>
<keyword evidence="3 5" id="KW-1133">Transmembrane helix</keyword>
<evidence type="ECO:0000313" key="6">
    <source>
        <dbReference type="EMBL" id="ACM33923.1"/>
    </source>
</evidence>
<dbReference type="InterPro" id="IPR007318">
    <property type="entry name" value="Phopholipid_MeTrfase"/>
</dbReference>
<evidence type="ECO:0000256" key="3">
    <source>
        <dbReference type="ARBA" id="ARBA00022989"/>
    </source>
</evidence>
<dbReference type="RefSeq" id="WP_015913867.1">
    <property type="nucleotide sequence ID" value="NC_011992.1"/>
</dbReference>
<evidence type="ECO:0000313" key="7">
    <source>
        <dbReference type="Proteomes" id="UP000000450"/>
    </source>
</evidence>
<name>A0A9J9Q8A1_ACIET</name>
<dbReference type="Proteomes" id="UP000000450">
    <property type="component" value="Chromosome"/>
</dbReference>